<dbReference type="GO" id="GO:0061617">
    <property type="term" value="C:MICOS complex"/>
    <property type="evidence" value="ECO:0007669"/>
    <property type="project" value="UniProtKB-UniRule"/>
</dbReference>
<organism evidence="3 4">
    <name type="scientific">Lophium mytilinum</name>
    <dbReference type="NCBI Taxonomy" id="390894"/>
    <lineage>
        <taxon>Eukaryota</taxon>
        <taxon>Fungi</taxon>
        <taxon>Dikarya</taxon>
        <taxon>Ascomycota</taxon>
        <taxon>Pezizomycotina</taxon>
        <taxon>Dothideomycetes</taxon>
        <taxon>Pleosporomycetidae</taxon>
        <taxon>Mytilinidiales</taxon>
        <taxon>Mytilinidiaceae</taxon>
        <taxon>Lophium</taxon>
    </lineage>
</organism>
<dbReference type="GO" id="GO:0044284">
    <property type="term" value="C:mitochondrial crista junction"/>
    <property type="evidence" value="ECO:0007669"/>
    <property type="project" value="TreeGrafter"/>
</dbReference>
<dbReference type="PANTHER" id="PTHR28268:SF1">
    <property type="entry name" value="MICOS SUBUNIT MIC26"/>
    <property type="match status" value="1"/>
</dbReference>
<comment type="subcellular location">
    <subcellularLocation>
        <location evidence="1">Mitochondrion inner membrane</location>
    </subcellularLocation>
</comment>
<dbReference type="PANTHER" id="PTHR28268">
    <property type="entry name" value="MICOS SUBUNIT MIC26"/>
    <property type="match status" value="1"/>
</dbReference>
<reference evidence="3" key="1">
    <citation type="journal article" date="2020" name="Stud. Mycol.">
        <title>101 Dothideomycetes genomes: a test case for predicting lifestyles and emergence of pathogens.</title>
        <authorList>
            <person name="Haridas S."/>
            <person name="Albert R."/>
            <person name="Binder M."/>
            <person name="Bloem J."/>
            <person name="Labutti K."/>
            <person name="Salamov A."/>
            <person name="Andreopoulos B."/>
            <person name="Baker S."/>
            <person name="Barry K."/>
            <person name="Bills G."/>
            <person name="Bluhm B."/>
            <person name="Cannon C."/>
            <person name="Castanera R."/>
            <person name="Culley D."/>
            <person name="Daum C."/>
            <person name="Ezra D."/>
            <person name="Gonzalez J."/>
            <person name="Henrissat B."/>
            <person name="Kuo A."/>
            <person name="Liang C."/>
            <person name="Lipzen A."/>
            <person name="Lutzoni F."/>
            <person name="Magnuson J."/>
            <person name="Mondo S."/>
            <person name="Nolan M."/>
            <person name="Ohm R."/>
            <person name="Pangilinan J."/>
            <person name="Park H.-J."/>
            <person name="Ramirez L."/>
            <person name="Alfaro M."/>
            <person name="Sun H."/>
            <person name="Tritt A."/>
            <person name="Yoshinaga Y."/>
            <person name="Zwiers L.-H."/>
            <person name="Turgeon B."/>
            <person name="Goodwin S."/>
            <person name="Spatafora J."/>
            <person name="Crous P."/>
            <person name="Grigoriev I."/>
        </authorList>
    </citation>
    <scope>NUCLEOTIDE SEQUENCE</scope>
    <source>
        <strain evidence="3">CBS 269.34</strain>
    </source>
</reference>
<proteinExistence type="predicted"/>
<gene>
    <name evidence="3" type="ORF">BU16DRAFT_523428</name>
</gene>
<evidence type="ECO:0000256" key="1">
    <source>
        <dbReference type="RuleBase" id="RU363021"/>
    </source>
</evidence>
<name>A0A6A6R7T4_9PEZI</name>
<evidence type="ECO:0000256" key="2">
    <source>
        <dbReference type="SAM" id="MobiDB-lite"/>
    </source>
</evidence>
<evidence type="ECO:0000313" key="4">
    <source>
        <dbReference type="Proteomes" id="UP000799750"/>
    </source>
</evidence>
<dbReference type="Pfam" id="PF09769">
    <property type="entry name" value="ApoO"/>
    <property type="match status" value="1"/>
</dbReference>
<sequence length="244" mass="26675">MAFRPLLRQRAAVPAMAAAVSAGLILYPNSVAYAEEPLSDDTILSRKPIYDDTPLSHDPTPRPSEPSTPTDYRPTPTDRLAGQIKYARLAFYGQATKAEDAVNDALTKTLSLEHSFTSTIRGLAPPKGSNEKLLPGAIYVLVASMAGSIVTRNRNILLRGTVPVLVGLGVAKAVIPVTMGNVGELVWKYEKRFPAVADAHLKTRARVEKFIDTGKAHTQMSFYRVQDTVAEAREKMEDWVKKGK</sequence>
<dbReference type="InterPro" id="IPR019166">
    <property type="entry name" value="MIC26/MIC27"/>
</dbReference>
<dbReference type="InterPro" id="IPR033181">
    <property type="entry name" value="Mic26_fungi"/>
</dbReference>
<comment type="subunit">
    <text evidence="1">Component of the mitochondrial contact site and cristae organizing system (MICOS) complex.</text>
</comment>
<accession>A0A6A6R7T4</accession>
<keyword evidence="1" id="KW-0999">Mitochondrion inner membrane</keyword>
<dbReference type="OrthoDB" id="2399148at2759"/>
<evidence type="ECO:0000313" key="3">
    <source>
        <dbReference type="EMBL" id="KAF2500659.1"/>
    </source>
</evidence>
<dbReference type="Proteomes" id="UP000799750">
    <property type="component" value="Unassembled WGS sequence"/>
</dbReference>
<protein>
    <recommendedName>
        <fullName evidence="1">MICOS complex subunit</fullName>
    </recommendedName>
</protein>
<comment type="function">
    <text evidence="1">Component of the MICOS complex, a large protein complex of the mitochondrial inner membrane that plays crucial roles in the maintenance of crista junctions, inner membrane architecture, and formation of contact sites to the outer membrane.</text>
</comment>
<dbReference type="EMBL" id="MU004183">
    <property type="protein sequence ID" value="KAF2500659.1"/>
    <property type="molecule type" value="Genomic_DNA"/>
</dbReference>
<feature type="compositionally biased region" description="Low complexity" evidence="2">
    <location>
        <begin position="67"/>
        <end position="77"/>
    </location>
</feature>
<keyword evidence="1" id="KW-0496">Mitochondrion</keyword>
<dbReference type="AlphaFoldDB" id="A0A6A6R7T4"/>
<keyword evidence="4" id="KW-1185">Reference proteome</keyword>
<keyword evidence="1" id="KW-0472">Membrane</keyword>
<dbReference type="GO" id="GO:0042407">
    <property type="term" value="P:cristae formation"/>
    <property type="evidence" value="ECO:0007669"/>
    <property type="project" value="InterPro"/>
</dbReference>
<feature type="region of interest" description="Disordered" evidence="2">
    <location>
        <begin position="44"/>
        <end position="77"/>
    </location>
</feature>